<dbReference type="CDD" id="cd01284">
    <property type="entry name" value="Riboflavin_deaminase-reductase"/>
    <property type="match status" value="1"/>
</dbReference>
<feature type="binding site" evidence="15">
    <location>
        <position position="172"/>
    </location>
    <ligand>
        <name>substrate</name>
    </ligand>
</feature>
<comment type="catalytic activity">
    <reaction evidence="13">
        <text>2,5-diamino-6-hydroxy-4-(5-phosphoribosylamino)-pyrimidine + H2O + H(+) = 5-amino-6-(5-phospho-D-ribosylamino)uracil + NH4(+)</text>
        <dbReference type="Rhea" id="RHEA:21868"/>
        <dbReference type="ChEBI" id="CHEBI:15377"/>
        <dbReference type="ChEBI" id="CHEBI:15378"/>
        <dbReference type="ChEBI" id="CHEBI:28938"/>
        <dbReference type="ChEBI" id="CHEBI:58453"/>
        <dbReference type="ChEBI" id="CHEBI:58614"/>
        <dbReference type="EC" id="3.5.4.26"/>
    </reaction>
</comment>
<comment type="catalytic activity">
    <reaction evidence="13">
        <text>5-amino-6-(5-phospho-D-ribitylamino)uracil + NADP(+) = 5-amino-6-(5-phospho-D-ribosylamino)uracil + NADPH + H(+)</text>
        <dbReference type="Rhea" id="RHEA:17845"/>
        <dbReference type="ChEBI" id="CHEBI:15378"/>
        <dbReference type="ChEBI" id="CHEBI:57783"/>
        <dbReference type="ChEBI" id="CHEBI:58349"/>
        <dbReference type="ChEBI" id="CHEBI:58421"/>
        <dbReference type="ChEBI" id="CHEBI:58453"/>
        <dbReference type="EC" id="1.1.1.193"/>
    </reaction>
</comment>
<evidence type="ECO:0000256" key="15">
    <source>
        <dbReference type="PIRSR" id="PIRSR006769-2"/>
    </source>
</evidence>
<comment type="similarity">
    <text evidence="5 13">In the C-terminal section; belongs to the HTP reductase family.</text>
</comment>
<protein>
    <recommendedName>
        <fullName evidence="13">Riboflavin biosynthesis protein RibD</fullName>
    </recommendedName>
    <domain>
        <recommendedName>
            <fullName evidence="13">Diaminohydroxyphosphoribosylaminopyrimidine deaminase</fullName>
            <shortName evidence="13">DRAP deaminase</shortName>
            <ecNumber evidence="13">3.5.4.26</ecNumber>
        </recommendedName>
        <alternativeName>
            <fullName evidence="13">Riboflavin-specific deaminase</fullName>
        </alternativeName>
    </domain>
    <domain>
        <recommendedName>
            <fullName evidence="13">5-amino-6-(5-phosphoribosylamino)uracil reductase</fullName>
            <ecNumber evidence="13">1.1.1.193</ecNumber>
        </recommendedName>
        <alternativeName>
            <fullName evidence="13">HTP reductase</fullName>
        </alternativeName>
    </domain>
</protein>
<feature type="domain" description="CMP/dCMP-type deaminase" evidence="17">
    <location>
        <begin position="5"/>
        <end position="127"/>
    </location>
</feature>
<dbReference type="Proteomes" id="UP000295793">
    <property type="component" value="Unassembled WGS sequence"/>
</dbReference>
<keyword evidence="8 13" id="KW-0378">Hydrolase</keyword>
<dbReference type="EC" id="1.1.1.193" evidence="13"/>
<feature type="binding site" evidence="15">
    <location>
        <position position="174"/>
    </location>
    <ligand>
        <name>NADP(+)</name>
        <dbReference type="ChEBI" id="CHEBI:58349"/>
    </ligand>
</feature>
<dbReference type="UniPathway" id="UPA00275">
    <property type="reaction ID" value="UER00401"/>
</dbReference>
<dbReference type="SUPFAM" id="SSF53597">
    <property type="entry name" value="Dihydrofolate reductase-like"/>
    <property type="match status" value="1"/>
</dbReference>
<dbReference type="Gene3D" id="3.40.140.10">
    <property type="entry name" value="Cytidine Deaminase, domain 2"/>
    <property type="match status" value="1"/>
</dbReference>
<dbReference type="NCBIfam" id="TIGR00326">
    <property type="entry name" value="eubact_ribD"/>
    <property type="match status" value="1"/>
</dbReference>
<feature type="binding site" evidence="15">
    <location>
        <position position="208"/>
    </location>
    <ligand>
        <name>substrate</name>
    </ligand>
</feature>
<feature type="binding site" evidence="15">
    <location>
        <position position="204"/>
    </location>
    <ligand>
        <name>NADP(+)</name>
        <dbReference type="ChEBI" id="CHEBI:58349"/>
    </ligand>
</feature>
<sequence length="369" mass="39132">MINPQTDAVWMSRAIALAEKGRLTTTPNPNVGCVLVKDNQLIGEGYHIKAGTAHAEVHALANAGAEARGATAYVTLEPCSHFGRTPPCAEALIKAGVARVVCAGLDPNPQVAGKGVEMLRQAGIDVTVGVLAEQAKLLNLGFLKRMRTGRPYVTVKMAASLDGATAMKSGESQWITGPQAREDVQQGRAISCAVVTGVGTVLADDPSLNVRLPECSRQPVRIILDTHASTPASATIVQNPGETFVIHSDQAAPERLAALKQAGFRCVSLPVSGGQIDLSAFLAWAGEQQFNQLWVEAGATLAGALLTQGLADEVILYQALMMMGSQTRPLLSTTFTELKDSIAFDCLDFGMIGADTRWRLKPRNYGETE</sequence>
<evidence type="ECO:0000256" key="11">
    <source>
        <dbReference type="ARBA" id="ARBA00023002"/>
    </source>
</evidence>
<feature type="binding site" evidence="15">
    <location>
        <position position="200"/>
    </location>
    <ligand>
        <name>NADP(+)</name>
        <dbReference type="ChEBI" id="CHEBI:58349"/>
    </ligand>
</feature>
<keyword evidence="7 13" id="KW-0479">Metal-binding</keyword>
<gene>
    <name evidence="18" type="ORF">BCF53_10998</name>
</gene>
<dbReference type="InterPro" id="IPR024072">
    <property type="entry name" value="DHFR-like_dom_sf"/>
</dbReference>
<dbReference type="GO" id="GO:0008835">
    <property type="term" value="F:diaminohydroxyphosphoribosylaminopyrimidine deaminase activity"/>
    <property type="evidence" value="ECO:0007669"/>
    <property type="project" value="UniProtKB-EC"/>
</dbReference>
<keyword evidence="12" id="KW-0511">Multifunctional enzyme</keyword>
<dbReference type="GO" id="GO:0009231">
    <property type="term" value="P:riboflavin biosynthetic process"/>
    <property type="evidence" value="ECO:0007669"/>
    <property type="project" value="UniProtKB-UniPathway"/>
</dbReference>
<dbReference type="InterPro" id="IPR002125">
    <property type="entry name" value="CMP_dCMP_dom"/>
</dbReference>
<dbReference type="OrthoDB" id="9800865at2"/>
<evidence type="ECO:0000256" key="13">
    <source>
        <dbReference type="PIRNR" id="PIRNR006769"/>
    </source>
</evidence>
<feature type="binding site" evidence="15">
    <location>
        <position position="188"/>
    </location>
    <ligand>
        <name>substrate</name>
    </ligand>
</feature>
<feature type="binding site" evidence="16">
    <location>
        <position position="79"/>
    </location>
    <ligand>
        <name>Zn(2+)</name>
        <dbReference type="ChEBI" id="CHEBI:29105"/>
        <note>catalytic</note>
    </ligand>
</feature>
<evidence type="ECO:0000256" key="16">
    <source>
        <dbReference type="PIRSR" id="PIRSR006769-3"/>
    </source>
</evidence>
<comment type="function">
    <text evidence="1 13">Converts 2,5-diamino-6-(ribosylamino)-4(3h)-pyrimidinone 5'-phosphate into 5-amino-6-(ribosylamino)-2,4(1h,3h)-pyrimidinedione 5'-phosphate.</text>
</comment>
<dbReference type="EMBL" id="SLZR01000009">
    <property type="protein sequence ID" value="TCS40389.1"/>
    <property type="molecule type" value="Genomic_DNA"/>
</dbReference>
<dbReference type="PIRSF" id="PIRSF006769">
    <property type="entry name" value="RibD"/>
    <property type="match status" value="1"/>
</dbReference>
<evidence type="ECO:0000256" key="14">
    <source>
        <dbReference type="PIRSR" id="PIRSR006769-1"/>
    </source>
</evidence>
<feature type="binding site" evidence="16">
    <location>
        <position position="88"/>
    </location>
    <ligand>
        <name>Zn(2+)</name>
        <dbReference type="ChEBI" id="CHEBI:29105"/>
        <note>catalytic</note>
    </ligand>
</feature>
<comment type="caution">
    <text evidence="18">The sequence shown here is derived from an EMBL/GenBank/DDBJ whole genome shotgun (WGS) entry which is preliminary data.</text>
</comment>
<evidence type="ECO:0000259" key="17">
    <source>
        <dbReference type="PROSITE" id="PS51747"/>
    </source>
</evidence>
<dbReference type="NCBIfam" id="TIGR00227">
    <property type="entry name" value="ribD_Cterm"/>
    <property type="match status" value="1"/>
</dbReference>
<evidence type="ECO:0000256" key="7">
    <source>
        <dbReference type="ARBA" id="ARBA00022723"/>
    </source>
</evidence>
<dbReference type="InterPro" id="IPR002734">
    <property type="entry name" value="RibDG_C"/>
</dbReference>
<dbReference type="PROSITE" id="PS51747">
    <property type="entry name" value="CYT_DCMP_DEAMINASES_2"/>
    <property type="match status" value="1"/>
</dbReference>
<evidence type="ECO:0000256" key="12">
    <source>
        <dbReference type="ARBA" id="ARBA00023268"/>
    </source>
</evidence>
<dbReference type="InterPro" id="IPR016193">
    <property type="entry name" value="Cytidine_deaminase-like"/>
</dbReference>
<keyword evidence="19" id="KW-1185">Reference proteome</keyword>
<dbReference type="FunFam" id="3.40.140.10:FF:000025">
    <property type="entry name" value="Riboflavin biosynthesis protein RibD"/>
    <property type="match status" value="1"/>
</dbReference>
<feature type="binding site" evidence="15">
    <location>
        <position position="211"/>
    </location>
    <ligand>
        <name>substrate</name>
    </ligand>
</feature>
<evidence type="ECO:0000256" key="4">
    <source>
        <dbReference type="ARBA" id="ARBA00005259"/>
    </source>
</evidence>
<feature type="binding site" evidence="15">
    <location>
        <begin position="298"/>
        <end position="304"/>
    </location>
    <ligand>
        <name>NADP(+)</name>
        <dbReference type="ChEBI" id="CHEBI:58349"/>
    </ligand>
</feature>
<dbReference type="PANTHER" id="PTHR38011:SF7">
    <property type="entry name" value="2,5-DIAMINO-6-RIBOSYLAMINO-4(3H)-PYRIMIDINONE 5'-PHOSPHATE REDUCTASE"/>
    <property type="match status" value="1"/>
</dbReference>
<evidence type="ECO:0000256" key="1">
    <source>
        <dbReference type="ARBA" id="ARBA00002151"/>
    </source>
</evidence>
<dbReference type="RefSeq" id="WP_132701899.1">
    <property type="nucleotide sequence ID" value="NZ_SLZR01000009.1"/>
</dbReference>
<evidence type="ECO:0000256" key="10">
    <source>
        <dbReference type="ARBA" id="ARBA00022857"/>
    </source>
</evidence>
<comment type="pathway">
    <text evidence="2 13">Cofactor biosynthesis; riboflavin biosynthesis; 5-amino-6-(D-ribitylamino)uracil from GTP: step 2/4.</text>
</comment>
<evidence type="ECO:0000256" key="3">
    <source>
        <dbReference type="ARBA" id="ARBA00004910"/>
    </source>
</evidence>
<comment type="cofactor">
    <cofactor evidence="13 16">
        <name>Zn(2+)</name>
        <dbReference type="ChEBI" id="CHEBI:29105"/>
    </cofactor>
    <text evidence="13 16">Binds 1 zinc ion.</text>
</comment>
<dbReference type="Pfam" id="PF00383">
    <property type="entry name" value="dCMP_cyt_deam_1"/>
    <property type="match status" value="1"/>
</dbReference>
<dbReference type="GO" id="GO:0050661">
    <property type="term" value="F:NADP binding"/>
    <property type="evidence" value="ECO:0007669"/>
    <property type="project" value="InterPro"/>
</dbReference>
<feature type="active site" description="Proton donor" evidence="14">
    <location>
        <position position="56"/>
    </location>
</feature>
<dbReference type="InterPro" id="IPR050765">
    <property type="entry name" value="Riboflavin_Biosynth_HTPR"/>
</dbReference>
<dbReference type="GO" id="GO:0008703">
    <property type="term" value="F:5-amino-6-(5-phosphoribosylamino)uracil reductase activity"/>
    <property type="evidence" value="ECO:0007669"/>
    <property type="project" value="UniProtKB-EC"/>
</dbReference>
<dbReference type="PROSITE" id="PS00903">
    <property type="entry name" value="CYT_DCMP_DEAMINASES_1"/>
    <property type="match status" value="1"/>
</dbReference>
<dbReference type="AlphaFoldDB" id="A0A4R3I5W8"/>
<dbReference type="GO" id="GO:0008270">
    <property type="term" value="F:zinc ion binding"/>
    <property type="evidence" value="ECO:0007669"/>
    <property type="project" value="InterPro"/>
</dbReference>
<evidence type="ECO:0000256" key="2">
    <source>
        <dbReference type="ARBA" id="ARBA00004882"/>
    </source>
</evidence>
<evidence type="ECO:0000313" key="19">
    <source>
        <dbReference type="Proteomes" id="UP000295793"/>
    </source>
</evidence>
<feature type="binding site" evidence="15">
    <location>
        <position position="226"/>
    </location>
    <ligand>
        <name>NADP(+)</name>
        <dbReference type="ChEBI" id="CHEBI:58349"/>
    </ligand>
</feature>
<accession>A0A4R3I5W8</accession>
<dbReference type="EC" id="3.5.4.26" evidence="13"/>
<comment type="similarity">
    <text evidence="4 13">In the N-terminal section; belongs to the cytidine and deoxycytidylate deaminase family.</text>
</comment>
<dbReference type="Pfam" id="PF01872">
    <property type="entry name" value="RibD_C"/>
    <property type="match status" value="1"/>
</dbReference>
<evidence type="ECO:0000256" key="8">
    <source>
        <dbReference type="ARBA" id="ARBA00022801"/>
    </source>
</evidence>
<name>A0A4R3I5W8_9GAMM</name>
<keyword evidence="9 13" id="KW-0862">Zinc</keyword>
<evidence type="ECO:0000256" key="6">
    <source>
        <dbReference type="ARBA" id="ARBA00022619"/>
    </source>
</evidence>
<comment type="pathway">
    <text evidence="3 13">Cofactor biosynthesis; riboflavin biosynthesis; 5-amino-6-(D-ribitylamino)uracil from GTP: step 3/4.</text>
</comment>
<reference evidence="18 19" key="1">
    <citation type="submission" date="2019-03" db="EMBL/GenBank/DDBJ databases">
        <title>Genomic Encyclopedia of Archaeal and Bacterial Type Strains, Phase II (KMG-II): from individual species to whole genera.</title>
        <authorList>
            <person name="Goeker M."/>
        </authorList>
    </citation>
    <scope>NUCLEOTIDE SEQUENCE [LARGE SCALE GENOMIC DNA]</scope>
    <source>
        <strain evidence="18 19">DSM 15388</strain>
    </source>
</reference>
<dbReference type="InterPro" id="IPR004794">
    <property type="entry name" value="Eubact_RibD"/>
</dbReference>
<dbReference type="PANTHER" id="PTHR38011">
    <property type="entry name" value="DIHYDROFOLATE REDUCTASE FAMILY PROTEIN (AFU_ORTHOLOGUE AFUA_8G06820)"/>
    <property type="match status" value="1"/>
</dbReference>
<feature type="binding site" evidence="15">
    <location>
        <position position="296"/>
    </location>
    <ligand>
        <name>substrate</name>
    </ligand>
</feature>
<keyword evidence="10 13" id="KW-0521">NADP</keyword>
<keyword evidence="6 13" id="KW-0686">Riboflavin biosynthesis</keyword>
<dbReference type="InterPro" id="IPR011549">
    <property type="entry name" value="RibD_C"/>
</dbReference>
<evidence type="ECO:0000256" key="5">
    <source>
        <dbReference type="ARBA" id="ARBA00007417"/>
    </source>
</evidence>
<dbReference type="SUPFAM" id="SSF53927">
    <property type="entry name" value="Cytidine deaminase-like"/>
    <property type="match status" value="1"/>
</dbReference>
<feature type="binding site" evidence="15">
    <location>
        <position position="158"/>
    </location>
    <ligand>
        <name>NADP(+)</name>
        <dbReference type="ChEBI" id="CHEBI:58349"/>
    </ligand>
</feature>
<feature type="binding site" evidence="16">
    <location>
        <position position="54"/>
    </location>
    <ligand>
        <name>Zn(2+)</name>
        <dbReference type="ChEBI" id="CHEBI:29105"/>
        <note>catalytic</note>
    </ligand>
</feature>
<organism evidence="18 19">
    <name type="scientific">Reinekea marinisedimentorum</name>
    <dbReference type="NCBI Taxonomy" id="230495"/>
    <lineage>
        <taxon>Bacteria</taxon>
        <taxon>Pseudomonadati</taxon>
        <taxon>Pseudomonadota</taxon>
        <taxon>Gammaproteobacteria</taxon>
        <taxon>Oceanospirillales</taxon>
        <taxon>Saccharospirillaceae</taxon>
        <taxon>Reinekea</taxon>
    </lineage>
</organism>
<proteinExistence type="inferred from homology"/>
<dbReference type="Gene3D" id="3.40.430.10">
    <property type="entry name" value="Dihydrofolate Reductase, subunit A"/>
    <property type="match status" value="1"/>
</dbReference>
<evidence type="ECO:0000313" key="18">
    <source>
        <dbReference type="EMBL" id="TCS40389.1"/>
    </source>
</evidence>
<keyword evidence="11 13" id="KW-0560">Oxidoreductase</keyword>
<evidence type="ECO:0000256" key="9">
    <source>
        <dbReference type="ARBA" id="ARBA00022833"/>
    </source>
</evidence>
<dbReference type="InterPro" id="IPR016192">
    <property type="entry name" value="APOBEC/CMP_deaminase_Zn-bd"/>
</dbReference>